<dbReference type="Proteomes" id="UP001201262">
    <property type="component" value="Unassembled WGS sequence"/>
</dbReference>
<dbReference type="AlphaFoldDB" id="A0AAD4PVW2"/>
<dbReference type="PANTHER" id="PTHR46411:SF3">
    <property type="entry name" value="AAA+ ATPASE DOMAIN-CONTAINING PROTEIN"/>
    <property type="match status" value="1"/>
</dbReference>
<dbReference type="GeneID" id="70251218"/>
<feature type="domain" description="DUF7025" evidence="2">
    <location>
        <begin position="150"/>
        <end position="220"/>
    </location>
</feature>
<dbReference type="InterPro" id="IPR003959">
    <property type="entry name" value="ATPase_AAA_core"/>
</dbReference>
<dbReference type="GO" id="GO:0016887">
    <property type="term" value="F:ATP hydrolysis activity"/>
    <property type="evidence" value="ECO:0007669"/>
    <property type="project" value="InterPro"/>
</dbReference>
<evidence type="ECO:0000259" key="1">
    <source>
        <dbReference type="Pfam" id="PF00004"/>
    </source>
</evidence>
<comment type="caution">
    <text evidence="3">The sequence shown here is derived from an EMBL/GenBank/DDBJ whole genome shotgun (WGS) entry which is preliminary data.</text>
</comment>
<evidence type="ECO:0000313" key="3">
    <source>
        <dbReference type="EMBL" id="KAH8691858.1"/>
    </source>
</evidence>
<name>A0AAD4PVW2_9EURO</name>
<dbReference type="SUPFAM" id="SSF52540">
    <property type="entry name" value="P-loop containing nucleoside triphosphate hydrolases"/>
    <property type="match status" value="1"/>
</dbReference>
<organism evidence="3 4">
    <name type="scientific">Talaromyces proteolyticus</name>
    <dbReference type="NCBI Taxonomy" id="1131652"/>
    <lineage>
        <taxon>Eukaryota</taxon>
        <taxon>Fungi</taxon>
        <taxon>Dikarya</taxon>
        <taxon>Ascomycota</taxon>
        <taxon>Pezizomycotina</taxon>
        <taxon>Eurotiomycetes</taxon>
        <taxon>Eurotiomycetidae</taxon>
        <taxon>Eurotiales</taxon>
        <taxon>Trichocomaceae</taxon>
        <taxon>Talaromyces</taxon>
        <taxon>Talaromyces sect. Bacilispori</taxon>
    </lineage>
</organism>
<dbReference type="RefSeq" id="XP_046067855.1">
    <property type="nucleotide sequence ID" value="XM_046220931.1"/>
</dbReference>
<dbReference type="Pfam" id="PF00004">
    <property type="entry name" value="AAA"/>
    <property type="match status" value="1"/>
</dbReference>
<evidence type="ECO:0000259" key="2">
    <source>
        <dbReference type="Pfam" id="PF22942"/>
    </source>
</evidence>
<sequence length="468" mass="53177">MPKSSNLEPSPRICASKLAYKTVNEIWDHKELIYKIFDSPPAQDVTELDEFVFVIRKRIDRNTSEVTDYIDIKSPGLRDILRMVLKDIRTAGLESEKPATEQNLLYHFLPDLKDYAGRNSENEVLTDTELHLNLLIQHLEDAYQSISDQLDSLLSHGKITWDLLSALFKPGTLVFMVCPSTGLPRCVRYNFGEEKRTVRNGPCFHINSQYFDFDGDAFGEFAVEYIEDIKFSDSAFDMLTIPEDKKKVIKSLTESRVSATNEAGFDDIIVGKGQGIIICLHGPPGTGKTLTAEAMAERLQRPLYSVSAGDLSTNAEELDVQLTRAFRIASDWKALERNRLVATFLRTMEYYNGIFFLTTNMLENFDEAILDRIQLNLRYDNLNPSARRKVFEHFLEEVKACVAETDIEIFAEIALNGRQIKNIVKIAYNVAMCENMTTRANHIRTALTANGHSIPTQVTRLSDDTLYD</sequence>
<dbReference type="PANTHER" id="PTHR46411">
    <property type="entry name" value="FAMILY ATPASE, PUTATIVE-RELATED"/>
    <property type="match status" value="1"/>
</dbReference>
<dbReference type="InterPro" id="IPR027417">
    <property type="entry name" value="P-loop_NTPase"/>
</dbReference>
<accession>A0AAD4PVW2</accession>
<dbReference type="InterPro" id="IPR054289">
    <property type="entry name" value="DUF7025"/>
</dbReference>
<gene>
    <name evidence="3" type="ORF">BGW36DRAFT_431105</name>
</gene>
<dbReference type="EMBL" id="JAJTJA010000011">
    <property type="protein sequence ID" value="KAH8691858.1"/>
    <property type="molecule type" value="Genomic_DNA"/>
</dbReference>
<reference evidence="3" key="1">
    <citation type="submission" date="2021-12" db="EMBL/GenBank/DDBJ databases">
        <title>Convergent genome expansion in fungi linked to evolution of root-endophyte symbiosis.</title>
        <authorList>
            <consortium name="DOE Joint Genome Institute"/>
            <person name="Ke Y.-H."/>
            <person name="Bonito G."/>
            <person name="Liao H.-L."/>
            <person name="Looney B."/>
            <person name="Rojas-Flechas A."/>
            <person name="Nash J."/>
            <person name="Hameed K."/>
            <person name="Schadt C."/>
            <person name="Martin F."/>
            <person name="Crous P.W."/>
            <person name="Miettinen O."/>
            <person name="Magnuson J.K."/>
            <person name="Labbe J."/>
            <person name="Jacobson D."/>
            <person name="Doktycz M.J."/>
            <person name="Veneault-Fourrey C."/>
            <person name="Kuo A."/>
            <person name="Mondo S."/>
            <person name="Calhoun S."/>
            <person name="Riley R."/>
            <person name="Ohm R."/>
            <person name="LaButti K."/>
            <person name="Andreopoulos B."/>
            <person name="Pangilinan J."/>
            <person name="Nolan M."/>
            <person name="Tritt A."/>
            <person name="Clum A."/>
            <person name="Lipzen A."/>
            <person name="Daum C."/>
            <person name="Barry K."/>
            <person name="Grigoriev I.V."/>
            <person name="Vilgalys R."/>
        </authorList>
    </citation>
    <scope>NUCLEOTIDE SEQUENCE</scope>
    <source>
        <strain evidence="3">PMI_201</strain>
    </source>
</reference>
<dbReference type="GO" id="GO:0005524">
    <property type="term" value="F:ATP binding"/>
    <property type="evidence" value="ECO:0007669"/>
    <property type="project" value="InterPro"/>
</dbReference>
<evidence type="ECO:0000313" key="4">
    <source>
        <dbReference type="Proteomes" id="UP001201262"/>
    </source>
</evidence>
<protein>
    <submittedName>
        <fullName evidence="3">P-loop containing nucleoside triphosphate hydrolase protein</fullName>
    </submittedName>
</protein>
<feature type="domain" description="ATPase AAA-type core" evidence="1">
    <location>
        <begin position="278"/>
        <end position="376"/>
    </location>
</feature>
<dbReference type="Pfam" id="PF22942">
    <property type="entry name" value="DUF7025"/>
    <property type="match status" value="1"/>
</dbReference>
<dbReference type="Gene3D" id="3.40.50.300">
    <property type="entry name" value="P-loop containing nucleotide triphosphate hydrolases"/>
    <property type="match status" value="1"/>
</dbReference>
<keyword evidence="3" id="KW-0378">Hydrolase</keyword>
<keyword evidence="4" id="KW-1185">Reference proteome</keyword>
<proteinExistence type="predicted"/>